<dbReference type="Proteomes" id="UP000490939">
    <property type="component" value="Unassembled WGS sequence"/>
</dbReference>
<accession>A0A8H3VTY2</accession>
<sequence length="266" mass="27959">MSDSVCYNQATGVTYQYGCTDSSYAKCPKKCDLDVEKSNWVGLVYCNGSSGNQWACNHPETCGEHCPTNSIWQQAIQTLPARPPGCDNLIPQKYAFAGPTSLAPIMLLPTNLGGATTYYSLTAISGTTVTYSATTPYATNANHQSSGQVSSESGLSTAAKTGIGAGIGGAALVTTALAAFILLKRRRRSKRQQSVATAPGSTFGQQAVNENQWSPKAELASDAQTQRFTMPPQELPTNKSDQDLSLVGQGGKGSGSTGLYELPTPI</sequence>
<protein>
    <submittedName>
        <fullName evidence="3">Uncharacterized protein</fullName>
    </submittedName>
</protein>
<organism evidence="3 4">
    <name type="scientific">Venturia inaequalis</name>
    <name type="common">Apple scab fungus</name>
    <dbReference type="NCBI Taxonomy" id="5025"/>
    <lineage>
        <taxon>Eukaryota</taxon>
        <taxon>Fungi</taxon>
        <taxon>Dikarya</taxon>
        <taxon>Ascomycota</taxon>
        <taxon>Pezizomycotina</taxon>
        <taxon>Dothideomycetes</taxon>
        <taxon>Pleosporomycetidae</taxon>
        <taxon>Venturiales</taxon>
        <taxon>Venturiaceae</taxon>
        <taxon>Venturia</taxon>
    </lineage>
</organism>
<keyword evidence="2" id="KW-0472">Membrane</keyword>
<feature type="transmembrane region" description="Helical" evidence="2">
    <location>
        <begin position="163"/>
        <end position="183"/>
    </location>
</feature>
<evidence type="ECO:0000256" key="1">
    <source>
        <dbReference type="SAM" id="MobiDB-lite"/>
    </source>
</evidence>
<keyword evidence="2" id="KW-1133">Transmembrane helix</keyword>
<name>A0A8H3VTY2_VENIN</name>
<reference evidence="3 4" key="1">
    <citation type="submission" date="2019-07" db="EMBL/GenBank/DDBJ databases">
        <title>Venturia inaequalis Genome Resource.</title>
        <authorList>
            <person name="Lichtner F.J."/>
        </authorList>
    </citation>
    <scope>NUCLEOTIDE SEQUENCE [LARGE SCALE GENOMIC DNA]</scope>
    <source>
        <strain evidence="3 4">DMI_063113</strain>
    </source>
</reference>
<keyword evidence="2" id="KW-0812">Transmembrane</keyword>
<dbReference type="AlphaFoldDB" id="A0A8H3VTY2"/>
<evidence type="ECO:0000313" key="4">
    <source>
        <dbReference type="Proteomes" id="UP000490939"/>
    </source>
</evidence>
<evidence type="ECO:0000256" key="2">
    <source>
        <dbReference type="SAM" id="Phobius"/>
    </source>
</evidence>
<feature type="region of interest" description="Disordered" evidence="1">
    <location>
        <begin position="222"/>
        <end position="266"/>
    </location>
</feature>
<comment type="caution">
    <text evidence="3">The sequence shown here is derived from an EMBL/GenBank/DDBJ whole genome shotgun (WGS) entry which is preliminary data.</text>
</comment>
<gene>
    <name evidence="3" type="ORF">EG327_007495</name>
</gene>
<evidence type="ECO:0000313" key="3">
    <source>
        <dbReference type="EMBL" id="KAE9992868.1"/>
    </source>
</evidence>
<keyword evidence="4" id="KW-1185">Reference proteome</keyword>
<proteinExistence type="predicted"/>
<dbReference type="EMBL" id="WNWR01000045">
    <property type="protein sequence ID" value="KAE9992868.1"/>
    <property type="molecule type" value="Genomic_DNA"/>
</dbReference>